<keyword evidence="1" id="KW-0812">Transmembrane</keyword>
<accession>A0A7Y9U552</accession>
<sequence length="252" mass="27375">MNAPAVVPSAVRLLRPLQPMTWLERSWHDIRQVPGVSFGHGALLAGLGLLLMLFARDRFWVLAGSLSGFLLVAPILATGLYAVSRALERGEVAGWPTVVAVWRSMDRRLVVFGLLLAAAGTCWVMTSAALITLLAPHRIDTPVDFLRHVVANRDSWLFELWLALGGLLAAPVFASSVVAIPMMLDRPVGVWAAVLASWRTVLENPVPMAVWAMLVMGFTVLGLGAMLVGLVFVVPMLGHASWYAYRDLYAAP</sequence>
<evidence type="ECO:0000313" key="3">
    <source>
        <dbReference type="Proteomes" id="UP000518288"/>
    </source>
</evidence>
<dbReference type="EMBL" id="JACCFH010000001">
    <property type="protein sequence ID" value="NYG32593.1"/>
    <property type="molecule type" value="Genomic_DNA"/>
</dbReference>
<feature type="transmembrane region" description="Helical" evidence="1">
    <location>
        <begin position="35"/>
        <end position="54"/>
    </location>
</feature>
<comment type="caution">
    <text evidence="2">The sequence shown here is derived from an EMBL/GenBank/DDBJ whole genome shotgun (WGS) entry which is preliminary data.</text>
</comment>
<dbReference type="InterPro" id="IPR018692">
    <property type="entry name" value="DUF2189"/>
</dbReference>
<keyword evidence="3" id="KW-1185">Reference proteome</keyword>
<feature type="transmembrane region" description="Helical" evidence="1">
    <location>
        <begin position="208"/>
        <end position="237"/>
    </location>
</feature>
<feature type="transmembrane region" description="Helical" evidence="1">
    <location>
        <begin position="109"/>
        <end position="135"/>
    </location>
</feature>
<evidence type="ECO:0000313" key="2">
    <source>
        <dbReference type="EMBL" id="NYG32593.1"/>
    </source>
</evidence>
<reference evidence="2 3" key="1">
    <citation type="submission" date="2020-07" db="EMBL/GenBank/DDBJ databases">
        <title>Genomic Encyclopedia of Archaeal and Bacterial Type Strains, Phase II (KMG-II): from individual species to whole genera.</title>
        <authorList>
            <person name="Goeker M."/>
        </authorList>
    </citation>
    <scope>NUCLEOTIDE SEQUENCE [LARGE SCALE GENOMIC DNA]</scope>
    <source>
        <strain evidence="2 3">DSM 21226</strain>
    </source>
</reference>
<dbReference type="Pfam" id="PF09955">
    <property type="entry name" value="DUF2189"/>
    <property type="match status" value="1"/>
</dbReference>
<keyword evidence="1" id="KW-0472">Membrane</keyword>
<organism evidence="2 3">
    <name type="scientific">Sphaerotilus montanus</name>
    <dbReference type="NCBI Taxonomy" id="522889"/>
    <lineage>
        <taxon>Bacteria</taxon>
        <taxon>Pseudomonadati</taxon>
        <taxon>Pseudomonadota</taxon>
        <taxon>Betaproteobacteria</taxon>
        <taxon>Burkholderiales</taxon>
        <taxon>Sphaerotilaceae</taxon>
        <taxon>Sphaerotilus</taxon>
    </lineage>
</organism>
<evidence type="ECO:0000256" key="1">
    <source>
        <dbReference type="SAM" id="Phobius"/>
    </source>
</evidence>
<protein>
    <submittedName>
        <fullName evidence="2">Putative membrane protein</fullName>
    </submittedName>
</protein>
<feature type="transmembrane region" description="Helical" evidence="1">
    <location>
        <begin position="156"/>
        <end position="180"/>
    </location>
</feature>
<name>A0A7Y9U552_9BURK</name>
<dbReference type="AlphaFoldDB" id="A0A7Y9U552"/>
<feature type="transmembrane region" description="Helical" evidence="1">
    <location>
        <begin position="61"/>
        <end position="83"/>
    </location>
</feature>
<dbReference type="Proteomes" id="UP000518288">
    <property type="component" value="Unassembled WGS sequence"/>
</dbReference>
<keyword evidence="1" id="KW-1133">Transmembrane helix</keyword>
<gene>
    <name evidence="2" type="ORF">BDD16_001579</name>
</gene>
<proteinExistence type="predicted"/>